<reference evidence="1 2" key="1">
    <citation type="journal article" date="2024" name="Plant Biotechnol. J.">
        <title>Genome and CRISPR/Cas9 system of a widespread forest tree (Populus alba) in the world.</title>
        <authorList>
            <person name="Liu Y.J."/>
            <person name="Jiang P.F."/>
            <person name="Han X.M."/>
            <person name="Li X.Y."/>
            <person name="Wang H.M."/>
            <person name="Wang Y.J."/>
            <person name="Wang X.X."/>
            <person name="Zeng Q.Y."/>
        </authorList>
    </citation>
    <scope>NUCLEOTIDE SEQUENCE [LARGE SCALE GENOMIC DNA]</scope>
    <source>
        <strain evidence="2">cv. PAL-ZL1</strain>
    </source>
</reference>
<gene>
    <name evidence="1" type="ORF">D5086_024422</name>
</gene>
<proteinExistence type="predicted"/>
<dbReference type="Proteomes" id="UP000309997">
    <property type="component" value="Unassembled WGS sequence"/>
</dbReference>
<keyword evidence="2" id="KW-1185">Reference proteome</keyword>
<accession>A0ACC4B5D8</accession>
<comment type="caution">
    <text evidence="1">The sequence shown here is derived from an EMBL/GenBank/DDBJ whole genome shotgun (WGS) entry which is preliminary data.</text>
</comment>
<protein>
    <submittedName>
        <fullName evidence="1">Uncharacterized protein</fullName>
    </submittedName>
</protein>
<dbReference type="EMBL" id="RCHU02000013">
    <property type="protein sequence ID" value="KAL3573809.1"/>
    <property type="molecule type" value="Genomic_DNA"/>
</dbReference>
<name>A0ACC4B5D8_POPAL</name>
<evidence type="ECO:0000313" key="1">
    <source>
        <dbReference type="EMBL" id="KAL3573809.1"/>
    </source>
</evidence>
<evidence type="ECO:0000313" key="2">
    <source>
        <dbReference type="Proteomes" id="UP000309997"/>
    </source>
</evidence>
<organism evidence="1 2">
    <name type="scientific">Populus alba</name>
    <name type="common">White poplar</name>
    <dbReference type="NCBI Taxonomy" id="43335"/>
    <lineage>
        <taxon>Eukaryota</taxon>
        <taxon>Viridiplantae</taxon>
        <taxon>Streptophyta</taxon>
        <taxon>Embryophyta</taxon>
        <taxon>Tracheophyta</taxon>
        <taxon>Spermatophyta</taxon>
        <taxon>Magnoliopsida</taxon>
        <taxon>eudicotyledons</taxon>
        <taxon>Gunneridae</taxon>
        <taxon>Pentapetalae</taxon>
        <taxon>rosids</taxon>
        <taxon>fabids</taxon>
        <taxon>Malpighiales</taxon>
        <taxon>Salicaceae</taxon>
        <taxon>Saliceae</taxon>
        <taxon>Populus</taxon>
    </lineage>
</organism>
<sequence length="85" mass="9349">MGGGRGMTRLEMVNTLYSCWGGTKGVFRAGGPERQFAHGFPFEAINHSLWRQVRAALAARLLDRVASIAFVVPSSWCQLFGVAMF</sequence>